<dbReference type="InterPro" id="IPR050628">
    <property type="entry name" value="SNF2_RAD54_helicase_TF"/>
</dbReference>
<dbReference type="InterPro" id="IPR000330">
    <property type="entry name" value="SNF2_N"/>
</dbReference>
<comment type="caution">
    <text evidence="18">The sequence shown here is derived from an EMBL/GenBank/DDBJ whole genome shotgun (WGS) entry which is preliminary data.</text>
</comment>
<evidence type="ECO:0000256" key="1">
    <source>
        <dbReference type="ARBA" id="ARBA00004123"/>
    </source>
</evidence>
<dbReference type="SMART" id="SM00487">
    <property type="entry name" value="DEXDc"/>
    <property type="match status" value="1"/>
</dbReference>
<evidence type="ECO:0000313" key="18">
    <source>
        <dbReference type="EMBL" id="MQM01883.1"/>
    </source>
</evidence>
<dbReference type="PROSITE" id="PS51194">
    <property type="entry name" value="HELICASE_CTER"/>
    <property type="match status" value="1"/>
</dbReference>
<evidence type="ECO:0000256" key="3">
    <source>
        <dbReference type="ARBA" id="ARBA00022723"/>
    </source>
</evidence>
<evidence type="ECO:0000256" key="4">
    <source>
        <dbReference type="ARBA" id="ARBA00022741"/>
    </source>
</evidence>
<accession>A0A843VRZ6</accession>
<dbReference type="InterPro" id="IPR027417">
    <property type="entry name" value="P-loop_NTPase"/>
</dbReference>
<dbReference type="InterPro" id="IPR049730">
    <property type="entry name" value="SNF2/RAD54-like_C"/>
</dbReference>
<comment type="similarity">
    <text evidence="2">Belongs to the SNF2/RAD54 helicase family. RAD16 subfamily.</text>
</comment>
<evidence type="ECO:0000256" key="10">
    <source>
        <dbReference type="ARBA" id="ARBA00022840"/>
    </source>
</evidence>
<name>A0A843VRZ6_COLES</name>
<evidence type="ECO:0000256" key="12">
    <source>
        <dbReference type="ARBA" id="ARBA00023204"/>
    </source>
</evidence>
<dbReference type="GO" id="GO:0008270">
    <property type="term" value="F:zinc ion binding"/>
    <property type="evidence" value="ECO:0007669"/>
    <property type="project" value="UniProtKB-KW"/>
</dbReference>
<dbReference type="Gene3D" id="3.30.40.10">
    <property type="entry name" value="Zinc/RING finger domain, C3HC4 (zinc finger)"/>
    <property type="match status" value="1"/>
</dbReference>
<dbReference type="InterPro" id="IPR017907">
    <property type="entry name" value="Znf_RING_CS"/>
</dbReference>
<dbReference type="FunFam" id="3.40.50.10810:FF:000089">
    <property type="entry name" value="DNA repair protein RAD5B"/>
    <property type="match status" value="1"/>
</dbReference>
<dbReference type="InterPro" id="IPR038718">
    <property type="entry name" value="SNF2-like_sf"/>
</dbReference>
<dbReference type="InterPro" id="IPR001650">
    <property type="entry name" value="Helicase_C-like"/>
</dbReference>
<evidence type="ECO:0000313" key="19">
    <source>
        <dbReference type="Proteomes" id="UP000652761"/>
    </source>
</evidence>
<feature type="domain" description="RING-type" evidence="15">
    <location>
        <begin position="438"/>
        <end position="479"/>
    </location>
</feature>
<dbReference type="PROSITE" id="PS50089">
    <property type="entry name" value="ZF_RING_2"/>
    <property type="match status" value="1"/>
</dbReference>
<sequence length="676" mass="77098">MNLLIRRAPSVYVNVFTGEATIQFPSATQMARGGVNAMGLGKTVMTIALILGNVGRDNDIMDGRYENARNQKRASEDTSTIRGGTLVVCPMALLGQWKDELEAHSEPGTISIFVHYGGDRTSHPRTIAKHDVVLTTYGVLSSAYKHESESIFHRIEWYRVVLDEAHTIKTSASLVAQSTFSLRAYCRWCLTGTPLQNSLEDLYSLLRFLHVEPWCNWVWWYKLVQKPYEEGDERGLKLIKGILKPLMLRRTKETRDKDGRYFPISALVLHRRELLINFFSNLRIAEESCLADIIEFCFRPILVLPPIDIQMIECEQSEAERLFYDILFRKSKVKFEQFAAEGKVLQNYASILELLLRLRQCCNHPLLVTRKQKGSIFVLFIFPSDQKICVCELCSRADAQQSADLDRIARDLASCPAATPAFVEEVVEGIRRGDVSECPICFESASDDPVLTPCMHRMCRECLLSSWQTVSGGPCPICRRAFTQKDLRVLPGVGRLWTDVEGNWKDSSKVAKLLDCLEKIRRSGRGEKSIIFSQWTCFLDLLEIPLQSRGLGFLRYDGKLSQKQRETVLKEFSESKETTVMLMSLKAGGVGLNLTAASNVFIMDPWWNPAVEEQAIMRIHRIGQPRPVRVRRFIVEGTVEERLQQVQARKQRMIEGALTDEEVRTARIEELKMLFR</sequence>
<keyword evidence="5" id="KW-0227">DNA damage</keyword>
<dbReference type="Gene3D" id="3.40.50.300">
    <property type="entry name" value="P-loop containing nucleotide triphosphate hydrolases"/>
    <property type="match status" value="1"/>
</dbReference>
<dbReference type="GO" id="GO:0016787">
    <property type="term" value="F:hydrolase activity"/>
    <property type="evidence" value="ECO:0007669"/>
    <property type="project" value="UniProtKB-KW"/>
</dbReference>
<dbReference type="InterPro" id="IPR001841">
    <property type="entry name" value="Znf_RING"/>
</dbReference>
<dbReference type="GO" id="GO:0006281">
    <property type="term" value="P:DNA repair"/>
    <property type="evidence" value="ECO:0007669"/>
    <property type="project" value="UniProtKB-KW"/>
</dbReference>
<keyword evidence="7" id="KW-0378">Hydrolase</keyword>
<evidence type="ECO:0000259" key="16">
    <source>
        <dbReference type="PROSITE" id="PS51192"/>
    </source>
</evidence>
<proteinExistence type="inferred from homology"/>
<evidence type="ECO:0000256" key="8">
    <source>
        <dbReference type="ARBA" id="ARBA00022806"/>
    </source>
</evidence>
<dbReference type="PROSITE" id="PS00518">
    <property type="entry name" value="ZF_RING_1"/>
    <property type="match status" value="1"/>
</dbReference>
<dbReference type="GO" id="GO:0008094">
    <property type="term" value="F:ATP-dependent activity, acting on DNA"/>
    <property type="evidence" value="ECO:0007669"/>
    <property type="project" value="TreeGrafter"/>
</dbReference>
<dbReference type="InterPro" id="IPR014001">
    <property type="entry name" value="Helicase_ATP-bd"/>
</dbReference>
<keyword evidence="8" id="KW-0347">Helicase</keyword>
<evidence type="ECO:0000259" key="15">
    <source>
        <dbReference type="PROSITE" id="PS50089"/>
    </source>
</evidence>
<protein>
    <recommendedName>
        <fullName evidence="20">SWI/SNF-related matrix-associated actin-dependent regulator of chromatin subfamily A member 3-like 3</fullName>
    </recommendedName>
</protein>
<dbReference type="Gene3D" id="3.40.50.10810">
    <property type="entry name" value="Tandem AAA-ATPase domain"/>
    <property type="match status" value="1"/>
</dbReference>
<keyword evidence="4" id="KW-0547">Nucleotide-binding</keyword>
<evidence type="ECO:0000256" key="5">
    <source>
        <dbReference type="ARBA" id="ARBA00022763"/>
    </source>
</evidence>
<dbReference type="SUPFAM" id="SSF52540">
    <property type="entry name" value="P-loop containing nucleoside triphosphate hydrolases"/>
    <property type="match status" value="2"/>
</dbReference>
<dbReference type="PANTHER" id="PTHR45626">
    <property type="entry name" value="TRANSCRIPTION TERMINATION FACTOR 2-RELATED"/>
    <property type="match status" value="1"/>
</dbReference>
<dbReference type="Pfam" id="PF00271">
    <property type="entry name" value="Helicase_C"/>
    <property type="match status" value="1"/>
</dbReference>
<evidence type="ECO:0000256" key="7">
    <source>
        <dbReference type="ARBA" id="ARBA00022801"/>
    </source>
</evidence>
<evidence type="ECO:0000259" key="17">
    <source>
        <dbReference type="PROSITE" id="PS51194"/>
    </source>
</evidence>
<evidence type="ECO:0000256" key="6">
    <source>
        <dbReference type="ARBA" id="ARBA00022771"/>
    </source>
</evidence>
<organism evidence="18 19">
    <name type="scientific">Colocasia esculenta</name>
    <name type="common">Wild taro</name>
    <name type="synonym">Arum esculentum</name>
    <dbReference type="NCBI Taxonomy" id="4460"/>
    <lineage>
        <taxon>Eukaryota</taxon>
        <taxon>Viridiplantae</taxon>
        <taxon>Streptophyta</taxon>
        <taxon>Embryophyta</taxon>
        <taxon>Tracheophyta</taxon>
        <taxon>Spermatophyta</taxon>
        <taxon>Magnoliopsida</taxon>
        <taxon>Liliopsida</taxon>
        <taxon>Araceae</taxon>
        <taxon>Aroideae</taxon>
        <taxon>Colocasieae</taxon>
        <taxon>Colocasia</taxon>
    </lineage>
</organism>
<keyword evidence="13" id="KW-0539">Nucleus</keyword>
<dbReference type="CDD" id="cd18793">
    <property type="entry name" value="SF2_C_SNF"/>
    <property type="match status" value="1"/>
</dbReference>
<keyword evidence="10" id="KW-0067">ATP-binding</keyword>
<keyword evidence="9" id="KW-0862">Zinc</keyword>
<feature type="domain" description="Helicase ATP-binding" evidence="16">
    <location>
        <begin position="23"/>
        <end position="212"/>
    </location>
</feature>
<dbReference type="InterPro" id="IPR018957">
    <property type="entry name" value="Znf_C3HC4_RING-type"/>
</dbReference>
<dbReference type="CDD" id="cd18008">
    <property type="entry name" value="DEXDc_SHPRH-like"/>
    <property type="match status" value="1"/>
</dbReference>
<dbReference type="GO" id="GO:0006325">
    <property type="term" value="P:chromatin organization"/>
    <property type="evidence" value="ECO:0007669"/>
    <property type="project" value="UniProtKB-KW"/>
</dbReference>
<dbReference type="Proteomes" id="UP000652761">
    <property type="component" value="Unassembled WGS sequence"/>
</dbReference>
<evidence type="ECO:0000256" key="2">
    <source>
        <dbReference type="ARBA" id="ARBA00008438"/>
    </source>
</evidence>
<evidence type="ECO:0000256" key="14">
    <source>
        <dbReference type="PROSITE-ProRule" id="PRU00175"/>
    </source>
</evidence>
<dbReference type="GO" id="GO:0005634">
    <property type="term" value="C:nucleus"/>
    <property type="evidence" value="ECO:0007669"/>
    <property type="project" value="UniProtKB-SubCell"/>
</dbReference>
<dbReference type="OrthoDB" id="448448at2759"/>
<dbReference type="GO" id="GO:0004386">
    <property type="term" value="F:helicase activity"/>
    <property type="evidence" value="ECO:0007669"/>
    <property type="project" value="UniProtKB-KW"/>
</dbReference>
<gene>
    <name evidence="18" type="ORF">Taro_034643</name>
</gene>
<feature type="domain" description="Helicase C-terminal" evidence="17">
    <location>
        <begin position="512"/>
        <end position="676"/>
    </location>
</feature>
<dbReference type="SUPFAM" id="SSF57850">
    <property type="entry name" value="RING/U-box"/>
    <property type="match status" value="1"/>
</dbReference>
<keyword evidence="11" id="KW-0156">Chromatin regulator</keyword>
<dbReference type="PROSITE" id="PS51192">
    <property type="entry name" value="HELICASE_ATP_BIND_1"/>
    <property type="match status" value="1"/>
</dbReference>
<reference evidence="18" key="1">
    <citation type="submission" date="2017-07" db="EMBL/GenBank/DDBJ databases">
        <title>Taro Niue Genome Assembly and Annotation.</title>
        <authorList>
            <person name="Atibalentja N."/>
            <person name="Keating K."/>
            <person name="Fields C.J."/>
        </authorList>
    </citation>
    <scope>NUCLEOTIDE SEQUENCE</scope>
    <source>
        <strain evidence="18">Niue_2</strain>
        <tissue evidence="18">Leaf</tissue>
    </source>
</reference>
<keyword evidence="3" id="KW-0479">Metal-binding</keyword>
<dbReference type="Pfam" id="PF00097">
    <property type="entry name" value="zf-C3HC4"/>
    <property type="match status" value="1"/>
</dbReference>
<evidence type="ECO:0000256" key="11">
    <source>
        <dbReference type="ARBA" id="ARBA00022853"/>
    </source>
</evidence>
<dbReference type="PANTHER" id="PTHR45626:SF22">
    <property type="entry name" value="DNA REPAIR PROTEIN RAD5"/>
    <property type="match status" value="1"/>
</dbReference>
<dbReference type="EMBL" id="NMUH01002751">
    <property type="protein sequence ID" value="MQM01883.1"/>
    <property type="molecule type" value="Genomic_DNA"/>
</dbReference>
<evidence type="ECO:0000256" key="9">
    <source>
        <dbReference type="ARBA" id="ARBA00022833"/>
    </source>
</evidence>
<dbReference type="GO" id="GO:0005524">
    <property type="term" value="F:ATP binding"/>
    <property type="evidence" value="ECO:0007669"/>
    <property type="project" value="UniProtKB-KW"/>
</dbReference>
<keyword evidence="12" id="KW-0234">DNA repair</keyword>
<evidence type="ECO:0008006" key="20">
    <source>
        <dbReference type="Google" id="ProtNLM"/>
    </source>
</evidence>
<dbReference type="SMART" id="SM00490">
    <property type="entry name" value="HELICc"/>
    <property type="match status" value="1"/>
</dbReference>
<dbReference type="Pfam" id="PF00176">
    <property type="entry name" value="SNF2-rel_dom"/>
    <property type="match status" value="1"/>
</dbReference>
<dbReference type="AlphaFoldDB" id="A0A843VRZ6"/>
<keyword evidence="19" id="KW-1185">Reference proteome</keyword>
<dbReference type="InterPro" id="IPR013083">
    <property type="entry name" value="Znf_RING/FYVE/PHD"/>
</dbReference>
<evidence type="ECO:0000256" key="13">
    <source>
        <dbReference type="ARBA" id="ARBA00023242"/>
    </source>
</evidence>
<comment type="subcellular location">
    <subcellularLocation>
        <location evidence="1">Nucleus</location>
    </subcellularLocation>
</comment>
<dbReference type="SMART" id="SM00184">
    <property type="entry name" value="RING"/>
    <property type="match status" value="1"/>
</dbReference>
<keyword evidence="6 14" id="KW-0863">Zinc-finger</keyword>